<dbReference type="Gene3D" id="3.40.50.300">
    <property type="entry name" value="P-loop containing nucleotide triphosphate hydrolases"/>
    <property type="match status" value="1"/>
</dbReference>
<dbReference type="FunFam" id="3.40.50.300:FF:000287">
    <property type="entry name" value="Multidrug ABC transporter ATP-binding protein"/>
    <property type="match status" value="1"/>
</dbReference>
<dbReference type="RefSeq" id="WP_154740063.1">
    <property type="nucleotide sequence ID" value="NZ_WMBQ01000002.1"/>
</dbReference>
<dbReference type="GO" id="GO:0005886">
    <property type="term" value="C:plasma membrane"/>
    <property type="evidence" value="ECO:0007669"/>
    <property type="project" value="UniProtKB-SubCell"/>
</dbReference>
<feature type="transmembrane region" description="Helical" evidence="9">
    <location>
        <begin position="41"/>
        <end position="61"/>
    </location>
</feature>
<feature type="transmembrane region" description="Helical" evidence="9">
    <location>
        <begin position="159"/>
        <end position="176"/>
    </location>
</feature>
<evidence type="ECO:0000313" key="12">
    <source>
        <dbReference type="EMBL" id="MTD95525.1"/>
    </source>
</evidence>
<dbReference type="PROSITE" id="PS50929">
    <property type="entry name" value="ABC_TM1F"/>
    <property type="match status" value="1"/>
</dbReference>
<dbReference type="SMART" id="SM00382">
    <property type="entry name" value="AAA"/>
    <property type="match status" value="1"/>
</dbReference>
<dbReference type="SUPFAM" id="SSF52540">
    <property type="entry name" value="P-loop containing nucleoside triphosphate hydrolases"/>
    <property type="match status" value="1"/>
</dbReference>
<dbReference type="InterPro" id="IPR003439">
    <property type="entry name" value="ABC_transporter-like_ATP-bd"/>
</dbReference>
<evidence type="ECO:0000256" key="6">
    <source>
        <dbReference type="ARBA" id="ARBA00022840"/>
    </source>
</evidence>
<dbReference type="GO" id="GO:0015421">
    <property type="term" value="F:ABC-type oligopeptide transporter activity"/>
    <property type="evidence" value="ECO:0007669"/>
    <property type="project" value="TreeGrafter"/>
</dbReference>
<feature type="domain" description="ABC transporter" evidence="10">
    <location>
        <begin position="357"/>
        <end position="593"/>
    </location>
</feature>
<dbReference type="AlphaFoldDB" id="A0A6I3KIH3"/>
<dbReference type="CDD" id="cd18552">
    <property type="entry name" value="ABC_6TM_MsbA_like"/>
    <property type="match status" value="1"/>
</dbReference>
<keyword evidence="7 9" id="KW-1133">Transmembrane helix</keyword>
<dbReference type="Gene3D" id="1.20.1560.10">
    <property type="entry name" value="ABC transporter type 1, transmembrane domain"/>
    <property type="match status" value="1"/>
</dbReference>
<dbReference type="Proteomes" id="UP000440694">
    <property type="component" value="Unassembled WGS sequence"/>
</dbReference>
<feature type="transmembrane region" description="Helical" evidence="9">
    <location>
        <begin position="264"/>
        <end position="285"/>
    </location>
</feature>
<dbReference type="InterPro" id="IPR039421">
    <property type="entry name" value="Type_1_exporter"/>
</dbReference>
<evidence type="ECO:0000259" key="10">
    <source>
        <dbReference type="PROSITE" id="PS50893"/>
    </source>
</evidence>
<evidence type="ECO:0000256" key="1">
    <source>
        <dbReference type="ARBA" id="ARBA00004651"/>
    </source>
</evidence>
<dbReference type="PANTHER" id="PTHR43394">
    <property type="entry name" value="ATP-DEPENDENT PERMEASE MDL1, MITOCHONDRIAL"/>
    <property type="match status" value="1"/>
</dbReference>
<dbReference type="SUPFAM" id="SSF90123">
    <property type="entry name" value="ABC transporter transmembrane region"/>
    <property type="match status" value="1"/>
</dbReference>
<keyword evidence="6 12" id="KW-0067">ATP-binding</keyword>
<dbReference type="InterPro" id="IPR017871">
    <property type="entry name" value="ABC_transporter-like_CS"/>
</dbReference>
<keyword evidence="8 9" id="KW-0472">Membrane</keyword>
<evidence type="ECO:0000256" key="9">
    <source>
        <dbReference type="SAM" id="Phobius"/>
    </source>
</evidence>
<evidence type="ECO:0000256" key="7">
    <source>
        <dbReference type="ARBA" id="ARBA00022989"/>
    </source>
</evidence>
<proteinExistence type="inferred from homology"/>
<protein>
    <submittedName>
        <fullName evidence="12">ATP-binding cassette domain-containing protein</fullName>
    </submittedName>
</protein>
<comment type="subcellular location">
    <subcellularLocation>
        <location evidence="1">Cell membrane</location>
        <topology evidence="1">Multi-pass membrane protein</topology>
    </subcellularLocation>
</comment>
<dbReference type="GO" id="GO:0016887">
    <property type="term" value="F:ATP hydrolysis activity"/>
    <property type="evidence" value="ECO:0007669"/>
    <property type="project" value="InterPro"/>
</dbReference>
<organism evidence="12 13">
    <name type="scientific">Hyphomicrobium album</name>
    <dbReference type="NCBI Taxonomy" id="2665159"/>
    <lineage>
        <taxon>Bacteria</taxon>
        <taxon>Pseudomonadati</taxon>
        <taxon>Pseudomonadota</taxon>
        <taxon>Alphaproteobacteria</taxon>
        <taxon>Hyphomicrobiales</taxon>
        <taxon>Hyphomicrobiaceae</taxon>
        <taxon>Hyphomicrobium</taxon>
    </lineage>
</organism>
<dbReference type="PROSITE" id="PS00211">
    <property type="entry name" value="ABC_TRANSPORTER_1"/>
    <property type="match status" value="1"/>
</dbReference>
<evidence type="ECO:0000256" key="5">
    <source>
        <dbReference type="ARBA" id="ARBA00022741"/>
    </source>
</evidence>
<sequence>MTPAPAAPLKTPAGPLALSERQRGVLKRFMREWIYPRWRELIVAMVLTWLLAAITGAYPMIIKASFDMLMKDQSGMLPYVLTAIVGATLMRSLLLYAQTVETNRIVMRLSTDMQRIGFAHLMTSDFARMSRDTPGRLVSKLTNDIGFVQGAVQAALNTAIRDALSIVALVASMIYLDPVMSLIVLCVYPIAALPVATLSKKLRKVAKQTQDELGGMTSLLTEKLSGARLIKTFRLEDYASERLNKSFEYVYKLRMKAVINRARIDPLLEALGGIAIAGVIALAYWRIASGISTVGDFMGFVTALLMASQPIRALGNLSGKINEGLAATESFYELVDEKPLIVDKPGAKPLAIADATIRFEHVDFAYEGSGGVHAITNFTLTVPGGRTVALVGRSGAGKSTVLNLVPRLFDVERGSISIDGQDIRDVTLASLRDAISIVAQDVTLFDDTIGANIALGRLGAPQPDIVAAARAAAAHDFILGQPNGYDTEIGDRGLRLSGGQRQRLALARAILKDAPILLLDEATSALDTESERLVQEALARFTKGRTTLVIAHRLSTVQNADLIVVMDDGAIVETGTHLQLLAADGPYARLVRSQALATSPVAETTSSSLAP</sequence>
<dbReference type="InterPro" id="IPR027417">
    <property type="entry name" value="P-loop_NTPase"/>
</dbReference>
<dbReference type="GO" id="GO:0005524">
    <property type="term" value="F:ATP binding"/>
    <property type="evidence" value="ECO:0007669"/>
    <property type="project" value="UniProtKB-KW"/>
</dbReference>
<dbReference type="Pfam" id="PF00005">
    <property type="entry name" value="ABC_tran"/>
    <property type="match status" value="1"/>
</dbReference>
<dbReference type="PANTHER" id="PTHR43394:SF1">
    <property type="entry name" value="ATP-BINDING CASSETTE SUB-FAMILY B MEMBER 10, MITOCHONDRIAL"/>
    <property type="match status" value="1"/>
</dbReference>
<evidence type="ECO:0000256" key="3">
    <source>
        <dbReference type="ARBA" id="ARBA00022448"/>
    </source>
</evidence>
<keyword evidence="4 9" id="KW-0812">Transmembrane</keyword>
<dbReference type="PROSITE" id="PS50893">
    <property type="entry name" value="ABC_TRANSPORTER_2"/>
    <property type="match status" value="1"/>
</dbReference>
<dbReference type="InterPro" id="IPR003593">
    <property type="entry name" value="AAA+_ATPase"/>
</dbReference>
<comment type="caution">
    <text evidence="12">The sequence shown here is derived from an EMBL/GenBank/DDBJ whole genome shotgun (WGS) entry which is preliminary data.</text>
</comment>
<name>A0A6I3KIH3_9HYPH</name>
<feature type="domain" description="ABC transmembrane type-1" evidence="11">
    <location>
        <begin position="42"/>
        <end position="323"/>
    </location>
</feature>
<comment type="similarity">
    <text evidence="2">Belongs to the ABC transporter superfamily.</text>
</comment>
<feature type="transmembrane region" description="Helical" evidence="9">
    <location>
        <begin position="182"/>
        <end position="199"/>
    </location>
</feature>
<evidence type="ECO:0000256" key="4">
    <source>
        <dbReference type="ARBA" id="ARBA00022692"/>
    </source>
</evidence>
<dbReference type="InterPro" id="IPR036640">
    <property type="entry name" value="ABC1_TM_sf"/>
</dbReference>
<reference evidence="12 13" key="1">
    <citation type="submission" date="2019-11" db="EMBL/GenBank/DDBJ databases">
        <title>Identification of a novel strain.</title>
        <authorList>
            <person name="Xu Q."/>
            <person name="Wang G."/>
        </authorList>
    </citation>
    <scope>NUCLEOTIDE SEQUENCE [LARGE SCALE GENOMIC DNA]</scope>
    <source>
        <strain evidence="13">xq</strain>
    </source>
</reference>
<keyword evidence="3" id="KW-0813">Transport</keyword>
<evidence type="ECO:0000256" key="8">
    <source>
        <dbReference type="ARBA" id="ARBA00023136"/>
    </source>
</evidence>
<dbReference type="EMBL" id="WMBQ01000002">
    <property type="protein sequence ID" value="MTD95525.1"/>
    <property type="molecule type" value="Genomic_DNA"/>
</dbReference>
<evidence type="ECO:0000313" key="13">
    <source>
        <dbReference type="Proteomes" id="UP000440694"/>
    </source>
</evidence>
<evidence type="ECO:0000259" key="11">
    <source>
        <dbReference type="PROSITE" id="PS50929"/>
    </source>
</evidence>
<evidence type="ECO:0000256" key="2">
    <source>
        <dbReference type="ARBA" id="ARBA00005417"/>
    </source>
</evidence>
<gene>
    <name evidence="12" type="ORF">GIW81_14390</name>
</gene>
<keyword evidence="13" id="KW-1185">Reference proteome</keyword>
<keyword evidence="5" id="KW-0547">Nucleotide-binding</keyword>
<feature type="transmembrane region" description="Helical" evidence="9">
    <location>
        <begin position="76"/>
        <end position="97"/>
    </location>
</feature>
<dbReference type="Pfam" id="PF00664">
    <property type="entry name" value="ABC_membrane"/>
    <property type="match status" value="1"/>
</dbReference>
<accession>A0A6I3KIH3</accession>
<dbReference type="InterPro" id="IPR011527">
    <property type="entry name" value="ABC1_TM_dom"/>
</dbReference>